<organism evidence="13 14">
    <name type="scientific">Paraphaeosphaeria sporulosa</name>
    <dbReference type="NCBI Taxonomy" id="1460663"/>
    <lineage>
        <taxon>Eukaryota</taxon>
        <taxon>Fungi</taxon>
        <taxon>Dikarya</taxon>
        <taxon>Ascomycota</taxon>
        <taxon>Pezizomycotina</taxon>
        <taxon>Dothideomycetes</taxon>
        <taxon>Pleosporomycetidae</taxon>
        <taxon>Pleosporales</taxon>
        <taxon>Massarineae</taxon>
        <taxon>Didymosphaeriaceae</taxon>
        <taxon>Paraphaeosphaeria</taxon>
    </lineage>
</organism>
<feature type="domain" description="ABC transmembrane type-1" evidence="12">
    <location>
        <begin position="597"/>
        <end position="881"/>
    </location>
</feature>
<keyword evidence="6" id="KW-0067">ATP-binding</keyword>
<comment type="subcellular location">
    <subcellularLocation>
        <location evidence="2">Endomembrane system</location>
    </subcellularLocation>
    <subcellularLocation>
        <location evidence="1">Membrane</location>
        <topology evidence="1">Multi-pass membrane protein</topology>
    </subcellularLocation>
</comment>
<dbReference type="PROSITE" id="PS00211">
    <property type="entry name" value="ABC_TRANSPORTER_1"/>
    <property type="match status" value="2"/>
</dbReference>
<gene>
    <name evidence="13" type="ORF">CC84DRAFT_1247261</name>
</gene>
<evidence type="ECO:0000256" key="8">
    <source>
        <dbReference type="ARBA" id="ARBA00023136"/>
    </source>
</evidence>
<dbReference type="RefSeq" id="XP_018035213.1">
    <property type="nucleotide sequence ID" value="XM_018184228.1"/>
</dbReference>
<keyword evidence="7 10" id="KW-1133">Transmembrane helix</keyword>
<evidence type="ECO:0000259" key="11">
    <source>
        <dbReference type="PROSITE" id="PS50893"/>
    </source>
</evidence>
<dbReference type="Pfam" id="PF00005">
    <property type="entry name" value="ABC_tran"/>
    <property type="match status" value="2"/>
</dbReference>
<dbReference type="SUPFAM" id="SSF52540">
    <property type="entry name" value="P-loop containing nucleoside triphosphate hydrolases"/>
    <property type="match status" value="2"/>
</dbReference>
<dbReference type="InterPro" id="IPR011527">
    <property type="entry name" value="ABC1_TM_dom"/>
</dbReference>
<dbReference type="OrthoDB" id="6500128at2759"/>
<dbReference type="InterPro" id="IPR003593">
    <property type="entry name" value="AAA+_ATPase"/>
</dbReference>
<keyword evidence="4 10" id="KW-0812">Transmembrane</keyword>
<dbReference type="Pfam" id="PF00664">
    <property type="entry name" value="ABC_membrane"/>
    <property type="match status" value="2"/>
</dbReference>
<feature type="transmembrane region" description="Helical" evidence="10">
    <location>
        <begin position="635"/>
        <end position="659"/>
    </location>
</feature>
<feature type="transmembrane region" description="Helical" evidence="10">
    <location>
        <begin position="739"/>
        <end position="757"/>
    </location>
</feature>
<dbReference type="GO" id="GO:0140359">
    <property type="term" value="F:ABC-type transporter activity"/>
    <property type="evidence" value="ECO:0007669"/>
    <property type="project" value="InterPro"/>
</dbReference>
<feature type="transmembrane region" description="Helical" evidence="10">
    <location>
        <begin position="210"/>
        <end position="238"/>
    </location>
</feature>
<evidence type="ECO:0000256" key="10">
    <source>
        <dbReference type="SAM" id="Phobius"/>
    </source>
</evidence>
<evidence type="ECO:0000256" key="5">
    <source>
        <dbReference type="ARBA" id="ARBA00022741"/>
    </source>
</evidence>
<dbReference type="Gene3D" id="1.20.1560.10">
    <property type="entry name" value="ABC transporter type 1, transmembrane domain"/>
    <property type="match status" value="1"/>
</dbReference>
<dbReference type="SUPFAM" id="SSF90123">
    <property type="entry name" value="ABC transporter transmembrane region"/>
    <property type="match status" value="2"/>
</dbReference>
<comment type="similarity">
    <text evidence="3">Belongs to the ABC transporter superfamily. ABCB family. Multidrug resistance exporter (TC 3.A.1.201) subfamily.</text>
</comment>
<feature type="transmembrane region" description="Helical" evidence="10">
    <location>
        <begin position="820"/>
        <end position="841"/>
    </location>
</feature>
<evidence type="ECO:0000256" key="3">
    <source>
        <dbReference type="ARBA" id="ARBA00007577"/>
    </source>
</evidence>
<dbReference type="CDD" id="cd18577">
    <property type="entry name" value="ABC_6TM_Pgp_ABCB1_D1_like"/>
    <property type="match status" value="1"/>
</dbReference>
<dbReference type="GO" id="GO:0005524">
    <property type="term" value="F:ATP binding"/>
    <property type="evidence" value="ECO:0007669"/>
    <property type="project" value="UniProtKB-KW"/>
</dbReference>
<dbReference type="SMART" id="SM00382">
    <property type="entry name" value="AAA"/>
    <property type="match status" value="2"/>
</dbReference>
<dbReference type="AlphaFoldDB" id="A0A177CDL0"/>
<keyword evidence="5" id="KW-0547">Nucleotide-binding</keyword>
<dbReference type="GO" id="GO:0012505">
    <property type="term" value="C:endomembrane system"/>
    <property type="evidence" value="ECO:0007669"/>
    <property type="project" value="UniProtKB-SubCell"/>
</dbReference>
<feature type="domain" description="ABC transporter" evidence="11">
    <location>
        <begin position="259"/>
        <end position="517"/>
    </location>
</feature>
<reference evidence="13 14" key="1">
    <citation type="submission" date="2016-05" db="EMBL/GenBank/DDBJ databases">
        <title>Comparative analysis of secretome profiles of manganese(II)-oxidizing ascomycete fungi.</title>
        <authorList>
            <consortium name="DOE Joint Genome Institute"/>
            <person name="Zeiner C.A."/>
            <person name="Purvine S.O."/>
            <person name="Zink E.M."/>
            <person name="Wu S."/>
            <person name="Pasa-Tolic L."/>
            <person name="Chaput D.L."/>
            <person name="Haridas S."/>
            <person name="Grigoriev I.V."/>
            <person name="Santelli C.M."/>
            <person name="Hansel C.M."/>
        </authorList>
    </citation>
    <scope>NUCLEOTIDE SEQUENCE [LARGE SCALE GENOMIC DNA]</scope>
    <source>
        <strain evidence="13 14">AP3s5-JAC2a</strain>
    </source>
</reference>
<dbReference type="PROSITE" id="PS50929">
    <property type="entry name" value="ABC_TM1F"/>
    <property type="match status" value="2"/>
</dbReference>
<evidence type="ECO:0000313" key="13">
    <source>
        <dbReference type="EMBL" id="OAG04848.1"/>
    </source>
</evidence>
<protein>
    <submittedName>
        <fullName evidence="13">ABC transporter-like protein</fullName>
    </submittedName>
</protein>
<dbReference type="PANTHER" id="PTHR24221:SF213">
    <property type="entry name" value="ABC MULTIDRUG TRANSPORTER (EUROFUNG)"/>
    <property type="match status" value="1"/>
</dbReference>
<keyword evidence="14" id="KW-1185">Reference proteome</keyword>
<feature type="domain" description="ABC transporter" evidence="11">
    <location>
        <begin position="931"/>
        <end position="1168"/>
    </location>
</feature>
<dbReference type="InterPro" id="IPR003439">
    <property type="entry name" value="ABC_transporter-like_ATP-bd"/>
</dbReference>
<dbReference type="FunFam" id="3.40.50.300:FF:000913">
    <property type="entry name" value="ABC multidrug transporter SitT"/>
    <property type="match status" value="1"/>
</dbReference>
<dbReference type="GO" id="GO:0016020">
    <property type="term" value="C:membrane"/>
    <property type="evidence" value="ECO:0007669"/>
    <property type="project" value="UniProtKB-SubCell"/>
</dbReference>
<evidence type="ECO:0000256" key="7">
    <source>
        <dbReference type="ARBA" id="ARBA00022989"/>
    </source>
</evidence>
<dbReference type="STRING" id="1460663.A0A177CDL0"/>
<feature type="region of interest" description="Disordered" evidence="9">
    <location>
        <begin position="893"/>
        <end position="912"/>
    </location>
</feature>
<dbReference type="GO" id="GO:0016887">
    <property type="term" value="F:ATP hydrolysis activity"/>
    <property type="evidence" value="ECO:0007669"/>
    <property type="project" value="InterPro"/>
</dbReference>
<dbReference type="InterPro" id="IPR027417">
    <property type="entry name" value="P-loop_NTPase"/>
</dbReference>
<evidence type="ECO:0000256" key="1">
    <source>
        <dbReference type="ARBA" id="ARBA00004141"/>
    </source>
</evidence>
<dbReference type="EMBL" id="KV441553">
    <property type="protein sequence ID" value="OAG04848.1"/>
    <property type="molecule type" value="Genomic_DNA"/>
</dbReference>
<proteinExistence type="inferred from homology"/>
<feature type="transmembrane region" description="Helical" evidence="10">
    <location>
        <begin position="86"/>
        <end position="105"/>
    </location>
</feature>
<evidence type="ECO:0000313" key="14">
    <source>
        <dbReference type="Proteomes" id="UP000077069"/>
    </source>
</evidence>
<dbReference type="InParanoid" id="A0A177CDL0"/>
<dbReference type="CDD" id="cd18578">
    <property type="entry name" value="ABC_6TM_Pgp_ABCB1_D2_like"/>
    <property type="match status" value="1"/>
</dbReference>
<evidence type="ECO:0000256" key="6">
    <source>
        <dbReference type="ARBA" id="ARBA00022840"/>
    </source>
</evidence>
<name>A0A177CDL0_9PLEO</name>
<accession>A0A177CDL0</accession>
<dbReference type="Proteomes" id="UP000077069">
    <property type="component" value="Unassembled WGS sequence"/>
</dbReference>
<dbReference type="PROSITE" id="PS50893">
    <property type="entry name" value="ABC_TRANSPORTER_2"/>
    <property type="match status" value="2"/>
</dbReference>
<feature type="transmembrane region" description="Helical" evidence="10">
    <location>
        <begin position="593"/>
        <end position="615"/>
    </location>
</feature>
<dbReference type="InterPro" id="IPR039421">
    <property type="entry name" value="Type_1_exporter"/>
</dbReference>
<keyword evidence="8 10" id="KW-0472">Membrane</keyword>
<feature type="domain" description="ABC transmembrane type-1" evidence="12">
    <location>
        <begin position="4"/>
        <end position="218"/>
    </location>
</feature>
<evidence type="ECO:0000256" key="2">
    <source>
        <dbReference type="ARBA" id="ARBA00004308"/>
    </source>
</evidence>
<dbReference type="FunFam" id="3.40.50.300:FF:001530">
    <property type="entry name" value="ABC multidrug transporter (Eurofung)"/>
    <property type="match status" value="1"/>
</dbReference>
<evidence type="ECO:0000259" key="12">
    <source>
        <dbReference type="PROSITE" id="PS50929"/>
    </source>
</evidence>
<dbReference type="CDD" id="cd03249">
    <property type="entry name" value="ABC_MTABC3_MDL1_MDL2"/>
    <property type="match status" value="1"/>
</dbReference>
<feature type="transmembrane region" description="Helical" evidence="10">
    <location>
        <begin position="714"/>
        <end position="733"/>
    </location>
</feature>
<dbReference type="GeneID" id="28767714"/>
<evidence type="ECO:0000256" key="4">
    <source>
        <dbReference type="ARBA" id="ARBA00022692"/>
    </source>
</evidence>
<feature type="transmembrane region" description="Helical" evidence="10">
    <location>
        <begin position="169"/>
        <end position="190"/>
    </location>
</feature>
<dbReference type="InterPro" id="IPR017871">
    <property type="entry name" value="ABC_transporter-like_CS"/>
</dbReference>
<sequence length="1206" mass="134454">MLGFRMCSLRLSAAIRLSYMEALFQQPISVLDALPPGQTAAIITITANVLQNGISERLATFIQAISVIVTASIIACYYSWSLTLVTSSGLAVITFCYAFMTPIVVKKYQQIQDVEKEASGVANDAFLSVRMVAACGAEGKVVESYNRLVEKAAAHGHKMSPIAAWQHSPVFFCIFATFALCFWFAVKLYLGFHFSNVKTLVIVLMSVMTILSHITAIAVPLMAASHALNAAAIFFAVIDAPKPKTGGKTHPEVKMDDGIVLEKVNFAYPTRPDVKVLNGLDLKIPYGKTTAIVGPSGSGKSTVVGLLQRWYQLDGDMSTNPLTLYFRNGSIKTEGLNIHDIELTWWRSQIGLVQQDPFLFNDTILKNLELGLVGTEWEHVETKEKRRLIEQACIEAYAHDFITALPEGYETQVGDNGIKLSGGQRQRIAIARSIVKNPKILIFDEATSALDVASERIVQEALDKVAHNRTTIVIAHRLSTIQRADNIVVLAKGKVIQQGDHNTLLADKGGAYWKLVHAQQLVQETKTNPSLPAWERFLSEKRLSVRTSIVSEMEMLTPMELLMFSTEDNTTKGNNDSFFRSFGTLMMEQKNNLGWYLVMLLTAAGAGSSYAIQSYLFARLITSFGFWGDYLRRSTNFLCLMLFIVAIGVGLCYFILGWVSNMVSTSLYRKEYFRNIIAKPICFFDKEENSAGTLTARLATDPTQLQQLLGMNMAMVFISIFNVIGCTSISIYFGWKFALVIIAGSMPIILGSGYYRVRHEVKFESRNNEVFAESAKFATEAIRAIRTVAALTLEKTICSRYEALLNDHIKKSFTEARFSMILFAASDSLVLLCMAFALWYGGTLLSTFEYHPFNFFVIYYAILQGSMAAGQWLSFGPNIAQVTAAATRIHSMRTGAPHPHSRASTRPTRPDTAVSSRYMIPLTTIQKGADISFRDVWFTYPTRPNPVLKGLNFTIRHGQFAAFVGPSGSGKTTIVSLLERFYEAQCGSILYNSDDIRFISLRRHREQLSLVAQEASLFRGTVRSNILLGVDERKVTDDMLHSACRDAGIHDFIASLPQGYETDVGTSGVALSGGQKQRLSIARALIRDPSVLLLDEATSSLDSETEREVQEVFERTASGRTMVVVAHRLATVQRADVIFVMQDGRIVERGDHQSLLAARGWYWQMVSLQSLELFSPYSYYRSVKPRLRFELLHFHWFKYCIAFAFV</sequence>
<dbReference type="Gene3D" id="3.40.50.300">
    <property type="entry name" value="P-loop containing nucleotide triphosphate hydrolases"/>
    <property type="match status" value="2"/>
</dbReference>
<dbReference type="InterPro" id="IPR036640">
    <property type="entry name" value="ABC1_TM_sf"/>
</dbReference>
<feature type="transmembrane region" description="Helical" evidence="10">
    <location>
        <begin position="853"/>
        <end position="873"/>
    </location>
</feature>
<evidence type="ECO:0000256" key="9">
    <source>
        <dbReference type="SAM" id="MobiDB-lite"/>
    </source>
</evidence>
<dbReference type="PANTHER" id="PTHR24221">
    <property type="entry name" value="ATP-BINDING CASSETTE SUB-FAMILY B"/>
    <property type="match status" value="1"/>
</dbReference>
<feature type="transmembrane region" description="Helical" evidence="10">
    <location>
        <begin position="58"/>
        <end position="80"/>
    </location>
</feature>